<evidence type="ECO:0000256" key="1">
    <source>
        <dbReference type="ARBA" id="ARBA00004141"/>
    </source>
</evidence>
<evidence type="ECO:0000256" key="3">
    <source>
        <dbReference type="ARBA" id="ARBA00022692"/>
    </source>
</evidence>
<dbReference type="PANTHER" id="PTHR11654">
    <property type="entry name" value="OLIGOPEPTIDE TRANSPORTER-RELATED"/>
    <property type="match status" value="1"/>
</dbReference>
<sequence length="506" mass="55201">MAPAGDSLAEPITVAGLRAEVLDEKRASISAEKRASIATDPRPATADAGAVTPAGVVTPDVSHTMVVPLCKLPEGSTTGADPEQPGALGMGQRASTGITTFNQFWQYFMPLLGAYIADQYWGRYKTISWALGIDIIGHIILIMSAIPPVIGNQGGALGAMIIAIIVIGFGTGGFKPNVNPLIVEQLGALVGQVTMVFAEKEIGFWLSYTLPTFMLCLCPLVMWLNRHKYERRPPGGSVLGQALKTWFLAQKGCWSINPVATWKNLHKDDFWEKVKPSNFSHETRPKWMTFDDAWVDELSRGFNACAVFCWYPIFWLCYNQINNNLISQAAVMQRHGVPNDILSNLNPFALLIFIPLNDFFIYPALRKAGFRFTPIKKITAGFFTGAAAMIWAAVVQHYIYQKSECGKYASGEDCAAVEINVWAQTGSYVLIALSEVFASITSLEYAFSKAPKNMRSMVQAVALFMTAFSAALGQALVGLAADPLLVWNYGVVAINSPSGQYQLPST</sequence>
<comment type="similarity">
    <text evidence="2">Belongs to the major facilitator superfamily. Proton-dependent oligopeptide transporter (POT/PTR) (TC 2.A.17) family.</text>
</comment>
<evidence type="ECO:0000313" key="8">
    <source>
        <dbReference type="Proteomes" id="UP000002489"/>
    </source>
</evidence>
<comment type="subcellular location">
    <subcellularLocation>
        <location evidence="1">Membrane</location>
        <topology evidence="1">Multi-pass membrane protein</topology>
    </subcellularLocation>
</comment>
<feature type="transmembrane region" description="Helical" evidence="6">
    <location>
        <begin position="129"/>
        <end position="150"/>
    </location>
</feature>
<evidence type="ECO:0000256" key="2">
    <source>
        <dbReference type="ARBA" id="ARBA00005982"/>
    </source>
</evidence>
<dbReference type="InterPro" id="IPR000109">
    <property type="entry name" value="POT_fam"/>
</dbReference>
<feature type="transmembrane region" description="Helical" evidence="6">
    <location>
        <begin position="377"/>
        <end position="399"/>
    </location>
</feature>
<accession>A0A0D2XCG8</accession>
<dbReference type="Proteomes" id="UP000002489">
    <property type="component" value="Unassembled WGS sequence"/>
</dbReference>
<name>A0A0D2XCG8_FUSOF</name>
<evidence type="ECO:0000256" key="6">
    <source>
        <dbReference type="SAM" id="Phobius"/>
    </source>
</evidence>
<feature type="transmembrane region" description="Helical" evidence="6">
    <location>
        <begin position="204"/>
        <end position="224"/>
    </location>
</feature>
<keyword evidence="4 6" id="KW-1133">Transmembrane helix</keyword>
<keyword evidence="5 6" id="KW-0472">Membrane</keyword>
<keyword evidence="3 6" id="KW-0812">Transmembrane</keyword>
<organism evidence="7 8">
    <name type="scientific">Fusarium oxysporum (strain Fo5176)</name>
    <name type="common">Fusarium vascular wilt</name>
    <dbReference type="NCBI Taxonomy" id="660025"/>
    <lineage>
        <taxon>Eukaryota</taxon>
        <taxon>Fungi</taxon>
        <taxon>Dikarya</taxon>
        <taxon>Ascomycota</taxon>
        <taxon>Pezizomycotina</taxon>
        <taxon>Sordariomycetes</taxon>
        <taxon>Hypocreomycetidae</taxon>
        <taxon>Hypocreales</taxon>
        <taxon>Nectriaceae</taxon>
        <taxon>Fusarium</taxon>
        <taxon>Fusarium oxysporum species complex</taxon>
    </lineage>
</organism>
<feature type="transmembrane region" description="Helical" evidence="6">
    <location>
        <begin position="341"/>
        <end position="365"/>
    </location>
</feature>
<evidence type="ECO:0000313" key="7">
    <source>
        <dbReference type="EnsemblFungi" id="FOXG_01591P0"/>
    </source>
</evidence>
<dbReference type="EnsemblFungi" id="FOXG_01591T0">
    <property type="protein sequence ID" value="FOXG_01591P0"/>
    <property type="gene ID" value="FOXG_01591"/>
</dbReference>
<dbReference type="GO" id="GO:0022857">
    <property type="term" value="F:transmembrane transporter activity"/>
    <property type="evidence" value="ECO:0007669"/>
    <property type="project" value="InterPro"/>
</dbReference>
<proteinExistence type="inferred from homology"/>
<evidence type="ECO:0000256" key="4">
    <source>
        <dbReference type="ARBA" id="ARBA00022989"/>
    </source>
</evidence>
<dbReference type="Pfam" id="PF00854">
    <property type="entry name" value="PTR2"/>
    <property type="match status" value="1"/>
</dbReference>
<dbReference type="SUPFAM" id="SSF103473">
    <property type="entry name" value="MFS general substrate transporter"/>
    <property type="match status" value="1"/>
</dbReference>
<evidence type="ECO:0000256" key="5">
    <source>
        <dbReference type="ARBA" id="ARBA00023136"/>
    </source>
</evidence>
<feature type="transmembrane region" description="Helical" evidence="6">
    <location>
        <begin position="460"/>
        <end position="481"/>
    </location>
</feature>
<dbReference type="InterPro" id="IPR036259">
    <property type="entry name" value="MFS_trans_sf"/>
</dbReference>
<dbReference type="Gene3D" id="1.20.1250.20">
    <property type="entry name" value="MFS general substrate transporter like domains"/>
    <property type="match status" value="1"/>
</dbReference>
<evidence type="ECO:0008006" key="9">
    <source>
        <dbReference type="Google" id="ProtNLM"/>
    </source>
</evidence>
<dbReference type="AlphaFoldDB" id="A0A0D2XCG8"/>
<dbReference type="GO" id="GO:0016020">
    <property type="term" value="C:membrane"/>
    <property type="evidence" value="ECO:0007669"/>
    <property type="project" value="UniProtKB-SubCell"/>
</dbReference>
<feature type="transmembrane region" description="Helical" evidence="6">
    <location>
        <begin position="156"/>
        <end position="174"/>
    </location>
</feature>
<reference evidence="8" key="1">
    <citation type="journal article" date="2012" name="Mol. Plant Microbe Interact.">
        <title>A highly conserved effector in Fusarium oxysporum is required for full virulence on Arabidopsis.</title>
        <authorList>
            <person name="Thatcher L.F."/>
            <person name="Gardiner D.M."/>
            <person name="Kazan K."/>
            <person name="Manners J."/>
        </authorList>
    </citation>
    <scope>NUCLEOTIDE SEQUENCE [LARGE SCALE GENOMIC DNA]</scope>
    <source>
        <strain evidence="8">Fo5176</strain>
    </source>
</reference>
<protein>
    <recommendedName>
        <fullName evidence="9">POT family proton-dependent oligopeptide transporter</fullName>
    </recommendedName>
</protein>
<reference evidence="7" key="2">
    <citation type="submission" date="2025-08" db="UniProtKB">
        <authorList>
            <consortium name="EnsemblFungi"/>
        </authorList>
    </citation>
    <scope>IDENTIFICATION</scope>
    <source>
        <strain evidence="7">4287 / CBS 123668 / FGSC 9935 / NRRL 34936</strain>
    </source>
</reference>
<feature type="transmembrane region" description="Helical" evidence="6">
    <location>
        <begin position="181"/>
        <end position="198"/>
    </location>
</feature>